<keyword evidence="4" id="KW-1185">Reference proteome</keyword>
<proteinExistence type="predicted"/>
<dbReference type="Pfam" id="PF14269">
    <property type="entry name" value="Arylsulfotran_2"/>
    <property type="match status" value="1"/>
</dbReference>
<dbReference type="InterPro" id="IPR011042">
    <property type="entry name" value="6-blade_b-propeller_TolB-like"/>
</dbReference>
<feature type="transmembrane region" description="Helical" evidence="2">
    <location>
        <begin position="425"/>
        <end position="452"/>
    </location>
</feature>
<dbReference type="InterPro" id="IPR039535">
    <property type="entry name" value="ASST-like"/>
</dbReference>
<dbReference type="SUPFAM" id="SSF101898">
    <property type="entry name" value="NHL repeat"/>
    <property type="match status" value="1"/>
</dbReference>
<keyword evidence="2" id="KW-0472">Membrane</keyword>
<sequence length="463" mass="52059">MELVSKLAEYRQVLSKKRLRVCFTIIILFASLFLIGANNASSREPYMQFQTQADLPREEQTPVADSRSGITVVTSHEQGNIIALRPDGTNLYYNDSHDGYWDVDPSPKGEKTVMYPATDEVHDTSVCKPVKGDTCIRQMIERVNLTTGETTTLYSRIDPQYHNSEWHDVDRINESHYIVADMYSDEVFIVDVNNGIVEWEWSLQNHFSLKTGGDYSEDWAHLNDVEVLEDGRIMLSPRNHDQVLFLEPGEGVIDNWTIGKDGEHSTLYEQHNPDYIPESDGGPAVAIADSENNRIVEYHRSSGGDWEQAWEWQDSRIQWPRDADRLPNGNTLITDTHGNRVLEINQQGDIVWDFDFTAGYEAERLGTGDESEGGPSAQEAGLPSRTSNGDTSISSEESATQINNGIKGLLPNKIVNGLANATPSWLGFLDLIVLSAGMLTAVFWGGLELWWAPWTIQRPVVRK</sequence>
<reference evidence="3 4" key="1">
    <citation type="journal article" date="2019" name="Int. J. Syst. Evol. Microbiol.">
        <title>The Global Catalogue of Microorganisms (GCM) 10K type strain sequencing project: providing services to taxonomists for standard genome sequencing and annotation.</title>
        <authorList>
            <consortium name="The Broad Institute Genomics Platform"/>
            <consortium name="The Broad Institute Genome Sequencing Center for Infectious Disease"/>
            <person name="Wu L."/>
            <person name="Ma J."/>
        </authorList>
    </citation>
    <scope>NUCLEOTIDE SEQUENCE [LARGE SCALE GENOMIC DNA]</scope>
    <source>
        <strain evidence="3 4">LMG 29247</strain>
    </source>
</reference>
<organism evidence="3 4">
    <name type="scientific">Natrinema soli</name>
    <dbReference type="NCBI Taxonomy" id="1930624"/>
    <lineage>
        <taxon>Archaea</taxon>
        <taxon>Methanobacteriati</taxon>
        <taxon>Methanobacteriota</taxon>
        <taxon>Stenosarchaea group</taxon>
        <taxon>Halobacteria</taxon>
        <taxon>Halobacteriales</taxon>
        <taxon>Natrialbaceae</taxon>
        <taxon>Natrinema</taxon>
    </lineage>
</organism>
<evidence type="ECO:0000256" key="2">
    <source>
        <dbReference type="SAM" id="Phobius"/>
    </source>
</evidence>
<feature type="transmembrane region" description="Helical" evidence="2">
    <location>
        <begin position="21"/>
        <end position="40"/>
    </location>
</feature>
<name>A0ABD5SJG3_9EURY</name>
<evidence type="ECO:0000313" key="3">
    <source>
        <dbReference type="EMBL" id="MFC6765174.1"/>
    </source>
</evidence>
<accession>A0ABD5SJG3</accession>
<feature type="compositionally biased region" description="Polar residues" evidence="1">
    <location>
        <begin position="384"/>
        <end position="398"/>
    </location>
</feature>
<dbReference type="AlphaFoldDB" id="A0ABD5SJG3"/>
<evidence type="ECO:0000256" key="1">
    <source>
        <dbReference type="SAM" id="MobiDB-lite"/>
    </source>
</evidence>
<dbReference type="Proteomes" id="UP001596383">
    <property type="component" value="Unassembled WGS sequence"/>
</dbReference>
<dbReference type="Gene3D" id="2.120.10.30">
    <property type="entry name" value="TolB, C-terminal domain"/>
    <property type="match status" value="1"/>
</dbReference>
<evidence type="ECO:0000313" key="4">
    <source>
        <dbReference type="Proteomes" id="UP001596383"/>
    </source>
</evidence>
<keyword evidence="2" id="KW-1133">Transmembrane helix</keyword>
<comment type="caution">
    <text evidence="3">The sequence shown here is derived from an EMBL/GenBank/DDBJ whole genome shotgun (WGS) entry which is preliminary data.</text>
</comment>
<gene>
    <name evidence="3" type="ORF">ACFQE6_09245</name>
</gene>
<keyword evidence="2" id="KW-0812">Transmembrane</keyword>
<dbReference type="RefSeq" id="WP_273738210.1">
    <property type="nucleotide sequence ID" value="NZ_JAQIVI010000132.1"/>
</dbReference>
<dbReference type="EMBL" id="JBHSWV010000132">
    <property type="protein sequence ID" value="MFC6765174.1"/>
    <property type="molecule type" value="Genomic_DNA"/>
</dbReference>
<protein>
    <submittedName>
        <fullName evidence="3">Arylsulfotransferase family protein</fullName>
    </submittedName>
</protein>
<feature type="region of interest" description="Disordered" evidence="1">
    <location>
        <begin position="365"/>
        <end position="398"/>
    </location>
</feature>